<dbReference type="PRINTS" id="PR00103">
    <property type="entry name" value="CAMPKINASE"/>
</dbReference>
<dbReference type="PROSITE" id="PS01246">
    <property type="entry name" value="UPF0003"/>
    <property type="match status" value="1"/>
</dbReference>
<dbReference type="PROSITE" id="PS00889">
    <property type="entry name" value="CNMP_BINDING_2"/>
    <property type="match status" value="1"/>
</dbReference>
<dbReference type="Gene3D" id="2.30.30.60">
    <property type="match status" value="1"/>
</dbReference>
<dbReference type="PROSITE" id="PS00888">
    <property type="entry name" value="CNMP_BINDING_1"/>
    <property type="match status" value="1"/>
</dbReference>
<dbReference type="SUPFAM" id="SSF82689">
    <property type="entry name" value="Mechanosensitive channel protein MscS (YggB), C-terminal domain"/>
    <property type="match status" value="1"/>
</dbReference>
<feature type="region of interest" description="Disordered" evidence="7">
    <location>
        <begin position="297"/>
        <end position="324"/>
    </location>
</feature>
<dbReference type="InterPro" id="IPR018490">
    <property type="entry name" value="cNMP-bd_dom_sf"/>
</dbReference>
<dbReference type="PANTHER" id="PTHR30347">
    <property type="entry name" value="POTASSIUM CHANNEL RELATED"/>
    <property type="match status" value="1"/>
</dbReference>
<protein>
    <submittedName>
        <fullName evidence="10">Mechanosensitive ion channel</fullName>
    </submittedName>
</protein>
<dbReference type="InterPro" id="IPR018488">
    <property type="entry name" value="cNMP-bd_CS"/>
</dbReference>
<evidence type="ECO:0000256" key="6">
    <source>
        <dbReference type="ARBA" id="ARBA00023136"/>
    </source>
</evidence>
<comment type="caution">
    <text evidence="10">The sequence shown here is derived from an EMBL/GenBank/DDBJ whole genome shotgun (WGS) entry which is preliminary data.</text>
</comment>
<comment type="similarity">
    <text evidence="2">Belongs to the MscS (TC 1.A.23) family.</text>
</comment>
<dbReference type="Gene3D" id="3.30.70.100">
    <property type="match status" value="1"/>
</dbReference>
<dbReference type="InterPro" id="IPR052702">
    <property type="entry name" value="MscS-like_channel"/>
</dbReference>
<proteinExistence type="inferred from homology"/>
<dbReference type="InterPro" id="IPR006685">
    <property type="entry name" value="MscS_channel_2nd"/>
</dbReference>
<feature type="transmembrane region" description="Helical" evidence="8">
    <location>
        <begin position="74"/>
        <end position="93"/>
    </location>
</feature>
<evidence type="ECO:0000256" key="2">
    <source>
        <dbReference type="ARBA" id="ARBA00008017"/>
    </source>
</evidence>
<dbReference type="InterPro" id="IPR006686">
    <property type="entry name" value="MscS_channel_CS"/>
</dbReference>
<dbReference type="SUPFAM" id="SSF51206">
    <property type="entry name" value="cAMP-binding domain-like"/>
    <property type="match status" value="1"/>
</dbReference>
<reference evidence="10" key="1">
    <citation type="journal article" date="2020" name="mSystems">
        <title>Genome- and Community-Level Interaction Insights into Carbon Utilization and Element Cycling Functions of Hydrothermarchaeota in Hydrothermal Sediment.</title>
        <authorList>
            <person name="Zhou Z."/>
            <person name="Liu Y."/>
            <person name="Xu W."/>
            <person name="Pan J."/>
            <person name="Luo Z.H."/>
            <person name="Li M."/>
        </authorList>
    </citation>
    <scope>NUCLEOTIDE SEQUENCE [LARGE SCALE GENOMIC DNA]</scope>
    <source>
        <strain evidence="10">SpSt-402</strain>
    </source>
</reference>
<keyword evidence="5 8" id="KW-1133">Transmembrane helix</keyword>
<dbReference type="Pfam" id="PF00027">
    <property type="entry name" value="cNMP_binding"/>
    <property type="match status" value="1"/>
</dbReference>
<feature type="compositionally biased region" description="Polar residues" evidence="7">
    <location>
        <begin position="301"/>
        <end position="318"/>
    </location>
</feature>
<keyword evidence="6 8" id="KW-0472">Membrane</keyword>
<dbReference type="InterPro" id="IPR049142">
    <property type="entry name" value="MS_channel_1st"/>
</dbReference>
<evidence type="ECO:0000256" key="3">
    <source>
        <dbReference type="ARBA" id="ARBA00022475"/>
    </source>
</evidence>
<dbReference type="Pfam" id="PF21088">
    <property type="entry name" value="MS_channel_1st"/>
    <property type="match status" value="1"/>
</dbReference>
<comment type="subcellular location">
    <subcellularLocation>
        <location evidence="1">Cell membrane</location>
        <topology evidence="1">Multi-pass membrane protein</topology>
    </subcellularLocation>
</comment>
<dbReference type="GO" id="GO:0005886">
    <property type="term" value="C:plasma membrane"/>
    <property type="evidence" value="ECO:0007669"/>
    <property type="project" value="UniProtKB-SubCell"/>
</dbReference>
<dbReference type="AlphaFoldDB" id="A0A832H190"/>
<dbReference type="InterPro" id="IPR011066">
    <property type="entry name" value="MscS_channel_C_sf"/>
</dbReference>
<dbReference type="Pfam" id="PF21082">
    <property type="entry name" value="MS_channel_3rd"/>
    <property type="match status" value="1"/>
</dbReference>
<evidence type="ECO:0000256" key="5">
    <source>
        <dbReference type="ARBA" id="ARBA00022989"/>
    </source>
</evidence>
<dbReference type="EMBL" id="DSRD01000197">
    <property type="protein sequence ID" value="HGW93237.1"/>
    <property type="molecule type" value="Genomic_DNA"/>
</dbReference>
<dbReference type="InterPro" id="IPR049278">
    <property type="entry name" value="MS_channel_C"/>
</dbReference>
<accession>A0A832H190</accession>
<evidence type="ECO:0000256" key="7">
    <source>
        <dbReference type="SAM" id="MobiDB-lite"/>
    </source>
</evidence>
<dbReference type="Gene3D" id="2.60.120.10">
    <property type="entry name" value="Jelly Rolls"/>
    <property type="match status" value="1"/>
</dbReference>
<dbReference type="SUPFAM" id="SSF82861">
    <property type="entry name" value="Mechanosensitive channel protein MscS (YggB), transmembrane region"/>
    <property type="match status" value="1"/>
</dbReference>
<dbReference type="Gene3D" id="1.10.287.1260">
    <property type="match status" value="1"/>
</dbReference>
<dbReference type="PANTHER" id="PTHR30347:SF1">
    <property type="entry name" value="MECHANOSENSITIVE CHANNEL MSCK"/>
    <property type="match status" value="1"/>
</dbReference>
<organism evidence="10">
    <name type="scientific">Oscillatoriales cyanobacterium SpSt-402</name>
    <dbReference type="NCBI Taxonomy" id="2282168"/>
    <lineage>
        <taxon>Bacteria</taxon>
        <taxon>Bacillati</taxon>
        <taxon>Cyanobacteriota</taxon>
        <taxon>Cyanophyceae</taxon>
        <taxon>Oscillatoriophycideae</taxon>
        <taxon>Oscillatoriales</taxon>
    </lineage>
</organism>
<dbReference type="PROSITE" id="PS50042">
    <property type="entry name" value="CNMP_BINDING_3"/>
    <property type="match status" value="1"/>
</dbReference>
<dbReference type="SUPFAM" id="SSF50182">
    <property type="entry name" value="Sm-like ribonucleoproteins"/>
    <property type="match status" value="1"/>
</dbReference>
<dbReference type="InterPro" id="IPR010920">
    <property type="entry name" value="LSM_dom_sf"/>
</dbReference>
<evidence type="ECO:0000259" key="9">
    <source>
        <dbReference type="PROSITE" id="PS50042"/>
    </source>
</evidence>
<dbReference type="InterPro" id="IPR023408">
    <property type="entry name" value="MscS_beta-dom_sf"/>
</dbReference>
<name>A0A832H190_9CYAN</name>
<evidence type="ECO:0000256" key="8">
    <source>
        <dbReference type="SAM" id="Phobius"/>
    </source>
</evidence>
<sequence length="491" mass="55508">MQWLLSQLQAFFKQMSAVFSASIFEIGGTQYSANLIATLILVLIGVFWISQFLSNLIKRGLLARLIPERGSREVVAAFVRYSLTFLGIVIVLQTAGVNLSSLTIFAGVLGIGLGFGLQNLASNFISGLTILLEQPIRVGDFIQVNELLGTVEDISIRSTVVRTQDGVFVIVPNIKFVENHVVNWSYRDPRCRIHIPVSVEYGSDAVLISEALLEAARKEPRVLADPVPRVWLRQFGESSLNFELLVWIDKPAENEPIKSSLNFLINQSFRTRGIEMPFPQRELYIRNIEEFAPLFRANDGDGSSNNKPQSTEVNTSSLEKSKPNPATINNLTLRNLLRRISYFEQCSDIEILQLIEYGYRQIYPAEQIVCEEGEPGDSFYIILKGSVEIFSRRVEQYIATLNEGEFFGEMSLLMGIPRSATVRTREDSVLFVIERSDLQRLLGNHRELADQIAQKLVERQQMLHDMGILSAFSEETPLLRIRKRLQTLFGI</sequence>
<keyword evidence="4 8" id="KW-0812">Transmembrane</keyword>
<feature type="domain" description="Cyclic nucleotide-binding" evidence="9">
    <location>
        <begin position="342"/>
        <end position="459"/>
    </location>
</feature>
<feature type="transmembrane region" description="Helical" evidence="8">
    <location>
        <begin position="30"/>
        <end position="53"/>
    </location>
</feature>
<dbReference type="GO" id="GO:0055085">
    <property type="term" value="P:transmembrane transport"/>
    <property type="evidence" value="ECO:0007669"/>
    <property type="project" value="InterPro"/>
</dbReference>
<dbReference type="Pfam" id="PF00924">
    <property type="entry name" value="MS_channel_2nd"/>
    <property type="match status" value="1"/>
</dbReference>
<evidence type="ECO:0000313" key="10">
    <source>
        <dbReference type="EMBL" id="HGW93237.1"/>
    </source>
</evidence>
<keyword evidence="3" id="KW-1003">Cell membrane</keyword>
<dbReference type="InterPro" id="IPR000595">
    <property type="entry name" value="cNMP-bd_dom"/>
</dbReference>
<evidence type="ECO:0000256" key="1">
    <source>
        <dbReference type="ARBA" id="ARBA00004651"/>
    </source>
</evidence>
<dbReference type="InterPro" id="IPR014710">
    <property type="entry name" value="RmlC-like_jellyroll"/>
</dbReference>
<dbReference type="InterPro" id="IPR011014">
    <property type="entry name" value="MscS_channel_TM-2"/>
</dbReference>
<gene>
    <name evidence="10" type="ORF">ENR47_02970</name>
</gene>
<dbReference type="SMART" id="SM00100">
    <property type="entry name" value="cNMP"/>
    <property type="match status" value="1"/>
</dbReference>
<evidence type="ECO:0000256" key="4">
    <source>
        <dbReference type="ARBA" id="ARBA00022692"/>
    </source>
</evidence>
<dbReference type="CDD" id="cd00038">
    <property type="entry name" value="CAP_ED"/>
    <property type="match status" value="1"/>
</dbReference>